<evidence type="ECO:0000313" key="3">
    <source>
        <dbReference type="EMBL" id="MDQ0418819.1"/>
    </source>
</evidence>
<dbReference type="InterPro" id="IPR007295">
    <property type="entry name" value="DUF402"/>
</dbReference>
<evidence type="ECO:0000259" key="2">
    <source>
        <dbReference type="Pfam" id="PF04167"/>
    </source>
</evidence>
<gene>
    <name evidence="3" type="ORF">J2Z48_003023</name>
</gene>
<reference evidence="3 4" key="1">
    <citation type="submission" date="2023-07" db="EMBL/GenBank/DDBJ databases">
        <title>Genomic Encyclopedia of Type Strains, Phase IV (KMG-IV): sequencing the most valuable type-strain genomes for metagenomic binning, comparative biology and taxonomic classification.</title>
        <authorList>
            <person name="Goeker M."/>
        </authorList>
    </citation>
    <scope>NUCLEOTIDE SEQUENCE [LARGE SCALE GENOMIC DNA]</scope>
    <source>
        <strain evidence="3 4">DSM 46876</strain>
    </source>
</reference>
<dbReference type="RefSeq" id="WP_307254777.1">
    <property type="nucleotide sequence ID" value="NZ_JAUSUV010000018.1"/>
</dbReference>
<dbReference type="InterPro" id="IPR035930">
    <property type="entry name" value="FomD-like_sf"/>
</dbReference>
<dbReference type="AlphaFoldDB" id="A0AAJ1TMA9"/>
<comment type="caution">
    <text evidence="3">The sequence shown here is derived from an EMBL/GenBank/DDBJ whole genome shotgun (WGS) entry which is preliminary data.</text>
</comment>
<protein>
    <submittedName>
        <fullName evidence="3">Protein associated with RNAse G/E</fullName>
    </submittedName>
</protein>
<name>A0AAJ1TMA9_9BACL</name>
<feature type="domain" description="DUF402" evidence="2">
    <location>
        <begin position="22"/>
        <end position="160"/>
    </location>
</feature>
<evidence type="ECO:0000313" key="4">
    <source>
        <dbReference type="Proteomes" id="UP001238450"/>
    </source>
</evidence>
<dbReference type="GO" id="GO:0016787">
    <property type="term" value="F:hydrolase activity"/>
    <property type="evidence" value="ECO:0007669"/>
    <property type="project" value="UniProtKB-KW"/>
</dbReference>
<dbReference type="Gene3D" id="2.40.380.10">
    <property type="entry name" value="FomD-like"/>
    <property type="match status" value="1"/>
</dbReference>
<proteinExistence type="predicted"/>
<keyword evidence="1" id="KW-0378">Hydrolase</keyword>
<evidence type="ECO:0000256" key="1">
    <source>
        <dbReference type="ARBA" id="ARBA00022801"/>
    </source>
</evidence>
<dbReference type="Pfam" id="PF04167">
    <property type="entry name" value="DUF402"/>
    <property type="match status" value="1"/>
</dbReference>
<keyword evidence="4" id="KW-1185">Reference proteome</keyword>
<dbReference type="PANTHER" id="PTHR39159">
    <property type="match status" value="1"/>
</dbReference>
<dbReference type="SUPFAM" id="SSF159234">
    <property type="entry name" value="FomD-like"/>
    <property type="match status" value="1"/>
</dbReference>
<dbReference type="EMBL" id="JAUSUV010000018">
    <property type="protein sequence ID" value="MDQ0418819.1"/>
    <property type="molecule type" value="Genomic_DNA"/>
</dbReference>
<organism evidence="3 4">
    <name type="scientific">Croceifilum oryzae</name>
    <dbReference type="NCBI Taxonomy" id="1553429"/>
    <lineage>
        <taxon>Bacteria</taxon>
        <taxon>Bacillati</taxon>
        <taxon>Bacillota</taxon>
        <taxon>Bacilli</taxon>
        <taxon>Bacillales</taxon>
        <taxon>Thermoactinomycetaceae</taxon>
        <taxon>Croceifilum</taxon>
    </lineage>
</organism>
<dbReference type="InterPro" id="IPR050212">
    <property type="entry name" value="Ntdp-like"/>
</dbReference>
<dbReference type="Proteomes" id="UP001238450">
    <property type="component" value="Unassembled WGS sequence"/>
</dbReference>
<sequence>MEILQNRGNMVRVESYKHRDVLHRIWKTSLVLHEDARQLVIANEDVEVIQPDGTEAVFAGIAITIFPKDEWFNTVCVYRNSDKLRYYYTNIASPVILDRTKNVITYIDYDLDVITYSDLRFQIVDQDEYEINQVRYAYPSQVLLQIEQAVHKITDLIHTRSAPFAPEIAPYWFRQYRSLIKGEG</sequence>
<dbReference type="PANTHER" id="PTHR39159:SF1">
    <property type="entry name" value="UPF0374 PROTEIN YGAC"/>
    <property type="match status" value="1"/>
</dbReference>
<accession>A0AAJ1TMA9</accession>